<evidence type="ECO:0000313" key="6">
    <source>
        <dbReference type="EMBL" id="KEQ70632.1"/>
    </source>
</evidence>
<evidence type="ECO:0000256" key="1">
    <source>
        <dbReference type="ARBA" id="ARBA00007471"/>
    </source>
</evidence>
<dbReference type="AlphaFoldDB" id="A0A074WLJ7"/>
<organism evidence="6 7">
    <name type="scientific">Aureobasidium namibiae CBS 147.97</name>
    <dbReference type="NCBI Taxonomy" id="1043004"/>
    <lineage>
        <taxon>Eukaryota</taxon>
        <taxon>Fungi</taxon>
        <taxon>Dikarya</taxon>
        <taxon>Ascomycota</taxon>
        <taxon>Pezizomycotina</taxon>
        <taxon>Dothideomycetes</taxon>
        <taxon>Dothideomycetidae</taxon>
        <taxon>Dothideales</taxon>
        <taxon>Saccotheciaceae</taxon>
        <taxon>Aureobasidium</taxon>
    </lineage>
</organism>
<sequence>MDKIKISKVENVTLHKRTTQATGTLHISTHHLIFEHRPDVPANTKAPLKGHGRVKEMWITYPMIASCVYRPMPAVLRQDHAIRLRCRDFTFVAFHFSDETQARSVYDTIKALTCGLGSFNKLYAFSYDPPPIEKNINGWQIYDARKEFKRMGISPKGADLGWRLTDINRDYEYSPTYPSLLVVPSSVSDNVLKHGREYRSRFRIPALTYLHPVNNCSITRSSQPKCGMFQKERNPQDERLVAAIFSTSKPLAGAGMPILDDDGQQFDPDMQETATSLGDKSRPSTDSVANQSSDKVYGAQQRNFIVDARPQVNAVANQATGMGSENMEFYKDATKEYLGIANIHVMRDSLNKIAEAFAHTDYTDYGPNQDLLAKSKWLDYISLVLRGSSLVARQVGINHSHVLIHCSDGWDRTSQISALSQLCLDPYYRTLEGFIVLVEKDWVSFGHMFRHRSGFLSSEKWFEIENERVGGNRKADNQNANSGNGNAFGNALSTARGFFTKKNDSRESFDVNDAGDGSPVSAPTSKSAKHTTTNVKETSPIFHQFLDATYQMLRQHPTRFEFNERFLRRLFYQLYSCQYGTFLWDSERDRVQEQAYDRTRSVWDYFLSRRDMFVNDQYDPTIDDKVSGKERIILPDTNQVKWWHELFGRTDIEMNGTSQAPTVSLPKEPKEPIVTGIENSEISIGPAANGGSISGQTASAFTNGAARLTAGLGNLSFAKNSTSAPSSRPQSPPTSESLPRAMDEQIKSAATNESGTTTNGRLSFSAFARDNAFRDN</sequence>
<feature type="binding site" evidence="3">
    <location>
        <begin position="406"/>
        <end position="412"/>
    </location>
    <ligand>
        <name>substrate</name>
    </ligand>
</feature>
<dbReference type="InterPro" id="IPR048994">
    <property type="entry name" value="PH-GRAM_MTMR6-9"/>
</dbReference>
<evidence type="ECO:0000256" key="2">
    <source>
        <dbReference type="PIRSR" id="PIRSR630564-1"/>
    </source>
</evidence>
<evidence type="ECO:0000259" key="5">
    <source>
        <dbReference type="PROSITE" id="PS51339"/>
    </source>
</evidence>
<dbReference type="Pfam" id="PF06602">
    <property type="entry name" value="Myotub-related"/>
    <property type="match status" value="1"/>
</dbReference>
<name>A0A074WLJ7_9PEZI</name>
<evidence type="ECO:0000313" key="7">
    <source>
        <dbReference type="Proteomes" id="UP000027730"/>
    </source>
</evidence>
<feature type="region of interest" description="Disordered" evidence="4">
    <location>
        <begin position="260"/>
        <end position="295"/>
    </location>
</feature>
<dbReference type="GO" id="GO:0004438">
    <property type="term" value="F:phosphatidylinositol-3-phosphate phosphatase activity"/>
    <property type="evidence" value="ECO:0007669"/>
    <property type="project" value="TreeGrafter"/>
</dbReference>
<evidence type="ECO:0000256" key="3">
    <source>
        <dbReference type="PIRSR" id="PIRSR630564-2"/>
    </source>
</evidence>
<dbReference type="OrthoDB" id="271628at2759"/>
<gene>
    <name evidence="6" type="ORF">M436DRAFT_84210</name>
</gene>
<feature type="compositionally biased region" description="Polar residues" evidence="4">
    <location>
        <begin position="521"/>
        <end position="534"/>
    </location>
</feature>
<dbReference type="InterPro" id="IPR010569">
    <property type="entry name" value="Myotubularin-like_Pase_dom"/>
</dbReference>
<comment type="similarity">
    <text evidence="1">Belongs to the protein-tyrosine phosphatase family. Non-receptor class myotubularin subfamily.</text>
</comment>
<evidence type="ECO:0000256" key="4">
    <source>
        <dbReference type="SAM" id="MobiDB-lite"/>
    </source>
</evidence>
<feature type="region of interest" description="Disordered" evidence="4">
    <location>
        <begin position="509"/>
        <end position="534"/>
    </location>
</feature>
<dbReference type="Pfam" id="PF21098">
    <property type="entry name" value="PH-GRAM_MTMR6-like"/>
    <property type="match status" value="1"/>
</dbReference>
<dbReference type="SUPFAM" id="SSF50729">
    <property type="entry name" value="PH domain-like"/>
    <property type="match status" value="1"/>
</dbReference>
<dbReference type="Gene3D" id="2.30.29.30">
    <property type="entry name" value="Pleckstrin-homology domain (PH domain)/Phosphotyrosine-binding domain (PTB)"/>
    <property type="match status" value="1"/>
</dbReference>
<feature type="compositionally biased region" description="Polar residues" evidence="4">
    <location>
        <begin position="272"/>
        <end position="294"/>
    </location>
</feature>
<keyword evidence="7" id="KW-1185">Reference proteome</keyword>
<proteinExistence type="inferred from homology"/>
<dbReference type="GO" id="GO:0016020">
    <property type="term" value="C:membrane"/>
    <property type="evidence" value="ECO:0007669"/>
    <property type="project" value="TreeGrafter"/>
</dbReference>
<dbReference type="GeneID" id="25417306"/>
<dbReference type="EMBL" id="KL584716">
    <property type="protein sequence ID" value="KEQ70632.1"/>
    <property type="molecule type" value="Genomic_DNA"/>
</dbReference>
<dbReference type="Proteomes" id="UP000027730">
    <property type="component" value="Unassembled WGS sequence"/>
</dbReference>
<dbReference type="PROSITE" id="PS00383">
    <property type="entry name" value="TYR_PHOSPHATASE_1"/>
    <property type="match status" value="1"/>
</dbReference>
<dbReference type="STRING" id="1043004.A0A074WLJ7"/>
<feature type="region of interest" description="Disordered" evidence="4">
    <location>
        <begin position="717"/>
        <end position="763"/>
    </location>
</feature>
<dbReference type="RefSeq" id="XP_013424955.1">
    <property type="nucleotide sequence ID" value="XM_013569501.1"/>
</dbReference>
<feature type="active site" description="Phosphocysteine intermediate" evidence="2">
    <location>
        <position position="406"/>
    </location>
</feature>
<feature type="domain" description="Myotubularin phosphatase" evidence="5">
    <location>
        <begin position="138"/>
        <end position="647"/>
    </location>
</feature>
<dbReference type="InterPro" id="IPR030564">
    <property type="entry name" value="Myotubularin"/>
</dbReference>
<dbReference type="InterPro" id="IPR029021">
    <property type="entry name" value="Prot-tyrosine_phosphatase-like"/>
</dbReference>
<dbReference type="InterPro" id="IPR011993">
    <property type="entry name" value="PH-like_dom_sf"/>
</dbReference>
<dbReference type="PANTHER" id="PTHR10807">
    <property type="entry name" value="MYOTUBULARIN-RELATED"/>
    <property type="match status" value="1"/>
</dbReference>
<feature type="compositionally biased region" description="Polar residues" evidence="4">
    <location>
        <begin position="717"/>
        <end position="737"/>
    </location>
</feature>
<feature type="binding site" evidence="3">
    <location>
        <begin position="342"/>
        <end position="343"/>
    </location>
    <ligand>
        <name>substrate</name>
    </ligand>
</feature>
<dbReference type="SUPFAM" id="SSF52799">
    <property type="entry name" value="(Phosphotyrosine protein) phosphatases II"/>
    <property type="match status" value="1"/>
</dbReference>
<accession>A0A074WLJ7</accession>
<feature type="compositionally biased region" description="Polar residues" evidence="4">
    <location>
        <begin position="748"/>
        <end position="762"/>
    </location>
</feature>
<dbReference type="GO" id="GO:0046856">
    <property type="term" value="P:phosphatidylinositol dephosphorylation"/>
    <property type="evidence" value="ECO:0007669"/>
    <property type="project" value="TreeGrafter"/>
</dbReference>
<protein>
    <submittedName>
        <fullName evidence="6">Protein phosphatase</fullName>
    </submittedName>
</protein>
<dbReference type="PROSITE" id="PS51339">
    <property type="entry name" value="PPASE_MYOTUBULARIN"/>
    <property type="match status" value="1"/>
</dbReference>
<dbReference type="PANTHER" id="PTHR10807:SF128">
    <property type="entry name" value="PHOSPHATIDYLINOSITOL-3,5-BISPHOSPHATE 3-PHOSPHATASE"/>
    <property type="match status" value="1"/>
</dbReference>
<dbReference type="InterPro" id="IPR016130">
    <property type="entry name" value="Tyr_Pase_AS"/>
</dbReference>
<dbReference type="GO" id="GO:0005737">
    <property type="term" value="C:cytoplasm"/>
    <property type="evidence" value="ECO:0007669"/>
    <property type="project" value="TreeGrafter"/>
</dbReference>
<reference evidence="6 7" key="1">
    <citation type="journal article" date="2014" name="BMC Genomics">
        <title>Genome sequencing of four Aureobasidium pullulans varieties: biotechnological potential, stress tolerance, and description of new species.</title>
        <authorList>
            <person name="Gostin Ar C."/>
            <person name="Ohm R.A."/>
            <person name="Kogej T."/>
            <person name="Sonjak S."/>
            <person name="Turk M."/>
            <person name="Zajc J."/>
            <person name="Zalar P."/>
            <person name="Grube M."/>
            <person name="Sun H."/>
            <person name="Han J."/>
            <person name="Sharma A."/>
            <person name="Chiniquy J."/>
            <person name="Ngan C.Y."/>
            <person name="Lipzen A."/>
            <person name="Barry K."/>
            <person name="Grigoriev I.V."/>
            <person name="Gunde-Cimerman N."/>
        </authorList>
    </citation>
    <scope>NUCLEOTIDE SEQUENCE [LARGE SCALE GENOMIC DNA]</scope>
    <source>
        <strain evidence="6 7">CBS 147.97</strain>
    </source>
</reference>
<dbReference type="HOGENOM" id="CLU_001839_5_1_1"/>